<dbReference type="RefSeq" id="XP_029739872.1">
    <property type="nucleotide sequence ID" value="XM_029883581.1"/>
</dbReference>
<keyword evidence="1" id="KW-0812">Transmembrane</keyword>
<keyword evidence="3" id="KW-1185">Reference proteome</keyword>
<dbReference type="Gene3D" id="3.40.50.300">
    <property type="entry name" value="P-loop containing nucleotide triphosphate hydrolases"/>
    <property type="match status" value="1"/>
</dbReference>
<dbReference type="Proteomes" id="UP000306050">
    <property type="component" value="Chromosome SGRAM_19"/>
</dbReference>
<accession>A0A4U7KUU0</accession>
<proteinExistence type="predicted"/>
<organism evidence="2 3">
    <name type="scientific">Sporisorium graminicola</name>
    <dbReference type="NCBI Taxonomy" id="280036"/>
    <lineage>
        <taxon>Eukaryota</taxon>
        <taxon>Fungi</taxon>
        <taxon>Dikarya</taxon>
        <taxon>Basidiomycota</taxon>
        <taxon>Ustilaginomycotina</taxon>
        <taxon>Ustilaginomycetes</taxon>
        <taxon>Ustilaginales</taxon>
        <taxon>Ustilaginaceae</taxon>
        <taxon>Sporisorium</taxon>
    </lineage>
</organism>
<evidence type="ECO:0000256" key="1">
    <source>
        <dbReference type="SAM" id="Phobius"/>
    </source>
</evidence>
<dbReference type="GeneID" id="40725878"/>
<sequence>MATGSGKSALFTAPLFWLRPASVVVVVVPFVALIKDLIRQSRDVGIVASKWAGYQCSDKVEGSALVFVAAENCYSEPFGLWI</sequence>
<dbReference type="KEGG" id="sgra:EX895_002983"/>
<protein>
    <recommendedName>
        <fullName evidence="4">DEAD/DEAH box helicase domain-containing protein</fullName>
    </recommendedName>
</protein>
<keyword evidence="1" id="KW-0472">Membrane</keyword>
<evidence type="ECO:0000313" key="2">
    <source>
        <dbReference type="EMBL" id="TKY87887.1"/>
    </source>
</evidence>
<dbReference type="EMBL" id="SRRM01000011">
    <property type="protein sequence ID" value="TKY87887.1"/>
    <property type="molecule type" value="Genomic_DNA"/>
</dbReference>
<dbReference type="SUPFAM" id="SSF52540">
    <property type="entry name" value="P-loop containing nucleoside triphosphate hydrolases"/>
    <property type="match status" value="1"/>
</dbReference>
<keyword evidence="1" id="KW-1133">Transmembrane helix</keyword>
<dbReference type="AlphaFoldDB" id="A0A4U7KUU0"/>
<dbReference type="InterPro" id="IPR027417">
    <property type="entry name" value="P-loop_NTPase"/>
</dbReference>
<evidence type="ECO:0008006" key="4">
    <source>
        <dbReference type="Google" id="ProtNLM"/>
    </source>
</evidence>
<feature type="transmembrane region" description="Helical" evidence="1">
    <location>
        <begin position="16"/>
        <end position="34"/>
    </location>
</feature>
<reference evidence="2 3" key="1">
    <citation type="submission" date="2019-05" db="EMBL/GenBank/DDBJ databases">
        <title>Sporisorium graminicola CBS 10092 draft sequencing and annotation.</title>
        <authorList>
            <person name="Solano-Gonzalez S."/>
            <person name="Caddick M.X."/>
            <person name="Darby A."/>
        </authorList>
    </citation>
    <scope>NUCLEOTIDE SEQUENCE [LARGE SCALE GENOMIC DNA]</scope>
    <source>
        <strain evidence="2 3">CBS 10092</strain>
    </source>
</reference>
<gene>
    <name evidence="2" type="ORF">EX895_002983</name>
</gene>
<comment type="caution">
    <text evidence="2">The sequence shown here is derived from an EMBL/GenBank/DDBJ whole genome shotgun (WGS) entry which is preliminary data.</text>
</comment>
<evidence type="ECO:0000313" key="3">
    <source>
        <dbReference type="Proteomes" id="UP000306050"/>
    </source>
</evidence>
<name>A0A4U7KUU0_9BASI</name>